<organism evidence="1 2">
    <name type="scientific">Streptomyces nitrosporeus</name>
    <dbReference type="NCBI Taxonomy" id="28894"/>
    <lineage>
        <taxon>Bacteria</taxon>
        <taxon>Bacillati</taxon>
        <taxon>Actinomycetota</taxon>
        <taxon>Actinomycetes</taxon>
        <taxon>Kitasatosporales</taxon>
        <taxon>Streptomycetaceae</taxon>
        <taxon>Streptomyces</taxon>
    </lineage>
</organism>
<dbReference type="OrthoDB" id="4237396at2"/>
<keyword evidence="2" id="KW-1185">Reference proteome</keyword>
<dbReference type="EMBL" id="CP023702">
    <property type="protein sequence ID" value="QEU72038.1"/>
    <property type="molecule type" value="Genomic_DNA"/>
</dbReference>
<reference evidence="1 2" key="1">
    <citation type="submission" date="2017-09" db="EMBL/GenBank/DDBJ databases">
        <authorList>
            <person name="Lee N."/>
            <person name="Cho B.-K."/>
        </authorList>
    </citation>
    <scope>NUCLEOTIDE SEQUENCE [LARGE SCALE GENOMIC DNA]</scope>
    <source>
        <strain evidence="1 2">ATCC 12769</strain>
    </source>
</reference>
<dbReference type="AlphaFoldDB" id="A0A5J6F6Q5"/>
<evidence type="ECO:0000313" key="2">
    <source>
        <dbReference type="Proteomes" id="UP000326178"/>
    </source>
</evidence>
<dbReference type="Proteomes" id="UP000326178">
    <property type="component" value="Chromosome"/>
</dbReference>
<gene>
    <name evidence="1" type="ORF">CP967_08685</name>
</gene>
<protein>
    <submittedName>
        <fullName evidence="1">Uncharacterized protein</fullName>
    </submittedName>
</protein>
<dbReference type="KEGG" id="snk:CP967_08685"/>
<dbReference type="RefSeq" id="WP_150487404.1">
    <property type="nucleotide sequence ID" value="NZ_BMUV01000001.1"/>
</dbReference>
<evidence type="ECO:0000313" key="1">
    <source>
        <dbReference type="EMBL" id="QEU72038.1"/>
    </source>
</evidence>
<name>A0A5J6F6Q5_9ACTN</name>
<proteinExistence type="predicted"/>
<sequence length="164" mass="17074">MTTTPRTWASGETPTGATFNAEIRDQWNSVLDAWTAYTPAWTGATSNPVYGNAVVTGRYMKVGRTCHVRIDISMGSTTTYGSGGWALSLPFTSAATGSQVGDAHVLMSARIAGHINVGGGATVGQIFFPTSGSPHTLSWASATVPVTWAAGARLTIALTYETAT</sequence>
<accession>A0A5J6F6Q5</accession>